<keyword evidence="3 5" id="KW-0238">DNA-binding</keyword>
<dbReference type="SMART" id="SM00384">
    <property type="entry name" value="AT_hook"/>
    <property type="match status" value="2"/>
</dbReference>
<dbReference type="PANTHER" id="PTHR31500">
    <property type="entry name" value="AT-HOOK MOTIF NUCLEAR-LOCALIZED PROTEIN 9"/>
    <property type="match status" value="1"/>
</dbReference>
<dbReference type="EMBL" id="BSYO01000009">
    <property type="protein sequence ID" value="GMH09222.1"/>
    <property type="molecule type" value="Genomic_DNA"/>
</dbReference>
<dbReference type="InterPro" id="IPR005175">
    <property type="entry name" value="PPC_dom"/>
</dbReference>
<dbReference type="CDD" id="cd11378">
    <property type="entry name" value="DUF296"/>
    <property type="match status" value="1"/>
</dbReference>
<dbReference type="AlphaFoldDB" id="A0AAD3XLM0"/>
<dbReference type="Gene3D" id="3.30.1330.80">
    <property type="entry name" value="Hypothetical protein, similar to alpha- acetolactate decarboxylase, domain 2"/>
    <property type="match status" value="1"/>
</dbReference>
<keyword evidence="9" id="KW-1185">Reference proteome</keyword>
<dbReference type="GO" id="GO:0005634">
    <property type="term" value="C:nucleus"/>
    <property type="evidence" value="ECO:0007669"/>
    <property type="project" value="UniProtKB-SubCell"/>
</dbReference>
<evidence type="ECO:0000256" key="2">
    <source>
        <dbReference type="ARBA" id="ARBA00023015"/>
    </source>
</evidence>
<keyword evidence="5" id="KW-0539">Nucleus</keyword>
<dbReference type="GO" id="GO:0003680">
    <property type="term" value="F:minor groove of adenine-thymine-rich DNA binding"/>
    <property type="evidence" value="ECO:0007669"/>
    <property type="project" value="UniProtKB-UniRule"/>
</dbReference>
<evidence type="ECO:0000313" key="9">
    <source>
        <dbReference type="Proteomes" id="UP001279734"/>
    </source>
</evidence>
<accession>A0AAD3XLM0</accession>
<dbReference type="Proteomes" id="UP001279734">
    <property type="component" value="Unassembled WGS sequence"/>
</dbReference>
<proteinExistence type="predicted"/>
<evidence type="ECO:0000256" key="6">
    <source>
        <dbReference type="SAM" id="MobiDB-lite"/>
    </source>
</evidence>
<name>A0AAD3XLM0_NEPGR</name>
<keyword evidence="2 5" id="KW-0805">Transcription regulation</keyword>
<feature type="compositionally biased region" description="Polar residues" evidence="6">
    <location>
        <begin position="123"/>
        <end position="139"/>
    </location>
</feature>
<dbReference type="PANTHER" id="PTHR31500:SF51">
    <property type="entry name" value="AT-HOOK MOTIF NUCLEAR-LOCALIZED PROTEIN 8"/>
    <property type="match status" value="1"/>
</dbReference>
<evidence type="ECO:0000256" key="5">
    <source>
        <dbReference type="RuleBase" id="RU367031"/>
    </source>
</evidence>
<feature type="domain" description="PPC" evidence="7">
    <location>
        <begin position="165"/>
        <end position="304"/>
    </location>
</feature>
<evidence type="ECO:0000256" key="4">
    <source>
        <dbReference type="ARBA" id="ARBA00023163"/>
    </source>
</evidence>
<protein>
    <recommendedName>
        <fullName evidence="5">AT-hook motif nuclear-localized protein</fullName>
    </recommendedName>
</protein>
<comment type="subcellular location">
    <subcellularLocation>
        <location evidence="5">Nucleus</location>
    </subcellularLocation>
</comment>
<gene>
    <name evidence="8" type="ORF">Nepgr_011062</name>
</gene>
<comment type="function">
    <text evidence="1 5">Transcription factor that specifically binds AT-rich DNA sequences related to the nuclear matrix attachment regions (MARs).</text>
</comment>
<dbReference type="Pfam" id="PF03479">
    <property type="entry name" value="PCC"/>
    <property type="match status" value="1"/>
</dbReference>
<dbReference type="InterPro" id="IPR039605">
    <property type="entry name" value="AHL"/>
</dbReference>
<comment type="domain">
    <text evidence="5">The PPC domain mediates interactions between AHL proteins.</text>
</comment>
<evidence type="ECO:0000259" key="7">
    <source>
        <dbReference type="PROSITE" id="PS51742"/>
    </source>
</evidence>
<reference evidence="8" key="1">
    <citation type="submission" date="2023-05" db="EMBL/GenBank/DDBJ databases">
        <title>Nepenthes gracilis genome sequencing.</title>
        <authorList>
            <person name="Fukushima K."/>
        </authorList>
    </citation>
    <scope>NUCLEOTIDE SEQUENCE</scope>
    <source>
        <strain evidence="8">SING2019-196</strain>
    </source>
</reference>
<keyword evidence="4 5" id="KW-0804">Transcription</keyword>
<feature type="region of interest" description="Disordered" evidence="6">
    <location>
        <begin position="1"/>
        <end position="56"/>
    </location>
</feature>
<feature type="compositionally biased region" description="Low complexity" evidence="6">
    <location>
        <begin position="16"/>
        <end position="28"/>
    </location>
</feature>
<dbReference type="InterPro" id="IPR017956">
    <property type="entry name" value="AT_hook_DNA-bd_motif"/>
</dbReference>
<comment type="caution">
    <text evidence="8">The sequence shown here is derived from an EMBL/GenBank/DDBJ whole genome shotgun (WGS) entry which is preliminary data.</text>
</comment>
<organism evidence="8 9">
    <name type="scientific">Nepenthes gracilis</name>
    <name type="common">Slender pitcher plant</name>
    <dbReference type="NCBI Taxonomy" id="150966"/>
    <lineage>
        <taxon>Eukaryota</taxon>
        <taxon>Viridiplantae</taxon>
        <taxon>Streptophyta</taxon>
        <taxon>Embryophyta</taxon>
        <taxon>Tracheophyta</taxon>
        <taxon>Spermatophyta</taxon>
        <taxon>Magnoliopsida</taxon>
        <taxon>eudicotyledons</taxon>
        <taxon>Gunneridae</taxon>
        <taxon>Pentapetalae</taxon>
        <taxon>Caryophyllales</taxon>
        <taxon>Nepenthaceae</taxon>
        <taxon>Nepenthes</taxon>
    </lineage>
</organism>
<dbReference type="SUPFAM" id="SSF117856">
    <property type="entry name" value="AF0104/ALDC/Ptd012-like"/>
    <property type="match status" value="1"/>
</dbReference>
<feature type="region of interest" description="Disordered" evidence="6">
    <location>
        <begin position="77"/>
        <end position="156"/>
    </location>
</feature>
<feature type="compositionally biased region" description="Polar residues" evidence="6">
    <location>
        <begin position="35"/>
        <end position="56"/>
    </location>
</feature>
<evidence type="ECO:0000256" key="3">
    <source>
        <dbReference type="ARBA" id="ARBA00023125"/>
    </source>
</evidence>
<dbReference type="PROSITE" id="PS51742">
    <property type="entry name" value="PPC"/>
    <property type="match status" value="1"/>
</dbReference>
<evidence type="ECO:0000313" key="8">
    <source>
        <dbReference type="EMBL" id="GMH09222.1"/>
    </source>
</evidence>
<sequence>MDRHDPPVTASSHFHQSLQSAPPQLQPSHGMMIPPSNSYAVANLPNTNPNSSTMLQSRNFPFNSAVIPSSKPLESLNSSYMGDGASELRPCGFSSDPSKKKRGRPRKYSPDGGSIALGLAPSPISSSLAQGDSSSTPSSEAHAKKNRGRPSSSGKKQLDALGNCGVGFTPHVILVKAGEDIASKIMAFSRQGPRTVCILAANGSICTVTLQQPAMSGGTMTYEGPFEIISLSGSFLLSENGGSHIRTGGLSVSLAGTDGRVLGGGVAGMLKAATPVQIIVGSFIADGKKPKYMPSVPESQPWEGHRCTTILANQCTILTHGTTLPHRNLPTNWVTWAVNVWEAVFWPVDGMPALEPGRPVVAGKEEEDSWLTRRLLWREPISSFD</sequence>
<evidence type="ECO:0000256" key="1">
    <source>
        <dbReference type="ARBA" id="ARBA00003687"/>
    </source>
</evidence>